<dbReference type="EMBL" id="REFO01000013">
    <property type="protein sequence ID" value="RMA93239.1"/>
    <property type="molecule type" value="Genomic_DNA"/>
</dbReference>
<sequence>MFQDITLWTAFIAGLLSFVSPCVLPIVPAYLSYITGVSANISEEQKFNFKAIIPILFFVLGFSTVFILMGASASFIGQFFIEYKKYIAEIGGALVVFFGIHFTGLFLKPNFEKIAIAVGLLFVALYTFGLISLNTFFIFVGIWAIVMALYYFKVHEFLYRQFKVEKSGKASSISSFIVGLTFGAGWSPCIGPILGSILMIAMNEGTVSKGMLLLTFYSVGLGIPFILAGLLWTGFLKMVQRFGRFFEIVEIIGGILLIALGILLATGNIEKISTALT</sequence>
<evidence type="ECO:0000256" key="6">
    <source>
        <dbReference type="ARBA" id="ARBA00023136"/>
    </source>
</evidence>
<keyword evidence="10" id="KW-1185">Reference proteome</keyword>
<evidence type="ECO:0000259" key="8">
    <source>
        <dbReference type="Pfam" id="PF02683"/>
    </source>
</evidence>
<evidence type="ECO:0000313" key="10">
    <source>
        <dbReference type="Proteomes" id="UP000280842"/>
    </source>
</evidence>
<organism evidence="9 10">
    <name type="scientific">Hydrogenothermus marinus</name>
    <dbReference type="NCBI Taxonomy" id="133270"/>
    <lineage>
        <taxon>Bacteria</taxon>
        <taxon>Pseudomonadati</taxon>
        <taxon>Aquificota</taxon>
        <taxon>Aquificia</taxon>
        <taxon>Aquificales</taxon>
        <taxon>Hydrogenothermaceae</taxon>
        <taxon>Hydrogenothermus</taxon>
    </lineage>
</organism>
<keyword evidence="3 7" id="KW-0812">Transmembrane</keyword>
<evidence type="ECO:0000256" key="5">
    <source>
        <dbReference type="ARBA" id="ARBA00022989"/>
    </source>
</evidence>
<comment type="subcellular location">
    <subcellularLocation>
        <location evidence="1">Membrane</location>
        <topology evidence="1">Multi-pass membrane protein</topology>
    </subcellularLocation>
</comment>
<reference evidence="9 10" key="1">
    <citation type="submission" date="2018-10" db="EMBL/GenBank/DDBJ databases">
        <title>Genomic Encyclopedia of Archaeal and Bacterial Type Strains, Phase II (KMG-II): from individual species to whole genera.</title>
        <authorList>
            <person name="Goeker M."/>
        </authorList>
    </citation>
    <scope>NUCLEOTIDE SEQUENCE [LARGE SCALE GENOMIC DNA]</scope>
    <source>
        <strain evidence="9 10">VM1</strain>
    </source>
</reference>
<dbReference type="Pfam" id="PF02683">
    <property type="entry name" value="DsbD_TM"/>
    <property type="match status" value="2"/>
</dbReference>
<feature type="domain" description="Cytochrome C biogenesis protein transmembrane" evidence="8">
    <location>
        <begin position="6"/>
        <end position="98"/>
    </location>
</feature>
<protein>
    <submittedName>
        <fullName evidence="9">Cytochrome c-type biogenesis protein</fullName>
    </submittedName>
</protein>
<accession>A0A3M0BAP1</accession>
<evidence type="ECO:0000256" key="1">
    <source>
        <dbReference type="ARBA" id="ARBA00004141"/>
    </source>
</evidence>
<dbReference type="InterPro" id="IPR051790">
    <property type="entry name" value="Cytochrome_c-biogenesis_DsbD"/>
</dbReference>
<proteinExistence type="inferred from homology"/>
<comment type="caution">
    <text evidence="9">The sequence shown here is derived from an EMBL/GenBank/DDBJ whole genome shotgun (WGS) entry which is preliminary data.</text>
</comment>
<feature type="transmembrane region" description="Helical" evidence="7">
    <location>
        <begin position="248"/>
        <end position="269"/>
    </location>
</feature>
<dbReference type="OrthoDB" id="9803065at2"/>
<dbReference type="PANTHER" id="PTHR31272">
    <property type="entry name" value="CYTOCHROME C-TYPE BIOGENESIS PROTEIN HI_1454-RELATED"/>
    <property type="match status" value="1"/>
</dbReference>
<dbReference type="Proteomes" id="UP000280842">
    <property type="component" value="Unassembled WGS sequence"/>
</dbReference>
<dbReference type="AlphaFoldDB" id="A0A3M0BAP1"/>
<evidence type="ECO:0000313" key="9">
    <source>
        <dbReference type="EMBL" id="RMA93239.1"/>
    </source>
</evidence>
<name>A0A3M0BAP1_9AQUI</name>
<keyword evidence="6 7" id="KW-0472">Membrane</keyword>
<evidence type="ECO:0000256" key="4">
    <source>
        <dbReference type="ARBA" id="ARBA00022748"/>
    </source>
</evidence>
<comment type="similarity">
    <text evidence="2">Belongs to the DsbD family.</text>
</comment>
<dbReference type="GO" id="GO:0017004">
    <property type="term" value="P:cytochrome complex assembly"/>
    <property type="evidence" value="ECO:0007669"/>
    <property type="project" value="UniProtKB-KW"/>
</dbReference>
<dbReference type="GO" id="GO:0016020">
    <property type="term" value="C:membrane"/>
    <property type="evidence" value="ECO:0007669"/>
    <property type="project" value="UniProtKB-SubCell"/>
</dbReference>
<feature type="transmembrane region" description="Helical" evidence="7">
    <location>
        <begin position="173"/>
        <end position="202"/>
    </location>
</feature>
<gene>
    <name evidence="9" type="ORF">CLV39_1300</name>
</gene>
<feature type="transmembrane region" description="Helical" evidence="7">
    <location>
        <begin position="136"/>
        <end position="152"/>
    </location>
</feature>
<keyword evidence="4" id="KW-0201">Cytochrome c-type biogenesis</keyword>
<feature type="domain" description="Cytochrome C biogenesis protein transmembrane" evidence="8">
    <location>
        <begin position="136"/>
        <end position="265"/>
    </location>
</feature>
<dbReference type="RefSeq" id="WP_121923412.1">
    <property type="nucleotide sequence ID" value="NZ_REFO01000013.1"/>
</dbReference>
<feature type="transmembrane region" description="Helical" evidence="7">
    <location>
        <begin position="86"/>
        <end position="107"/>
    </location>
</feature>
<feature type="transmembrane region" description="Helical" evidence="7">
    <location>
        <begin position="6"/>
        <end position="31"/>
    </location>
</feature>
<evidence type="ECO:0000256" key="2">
    <source>
        <dbReference type="ARBA" id="ARBA00006143"/>
    </source>
</evidence>
<feature type="transmembrane region" description="Helical" evidence="7">
    <location>
        <begin position="214"/>
        <end position="236"/>
    </location>
</feature>
<evidence type="ECO:0000256" key="7">
    <source>
        <dbReference type="SAM" id="Phobius"/>
    </source>
</evidence>
<feature type="transmembrane region" description="Helical" evidence="7">
    <location>
        <begin position="114"/>
        <end position="130"/>
    </location>
</feature>
<evidence type="ECO:0000256" key="3">
    <source>
        <dbReference type="ARBA" id="ARBA00022692"/>
    </source>
</evidence>
<keyword evidence="5 7" id="KW-1133">Transmembrane helix</keyword>
<dbReference type="InterPro" id="IPR003834">
    <property type="entry name" value="Cyt_c_assmbl_TM_dom"/>
</dbReference>
<dbReference type="PANTHER" id="PTHR31272:SF4">
    <property type="entry name" value="CYTOCHROME C-TYPE BIOGENESIS PROTEIN HI_1454-RELATED"/>
    <property type="match status" value="1"/>
</dbReference>
<feature type="transmembrane region" description="Helical" evidence="7">
    <location>
        <begin position="52"/>
        <end position="80"/>
    </location>
</feature>